<protein>
    <submittedName>
        <fullName evidence="1">Uncharacterized protein</fullName>
    </submittedName>
</protein>
<dbReference type="EMBL" id="BONZ01000056">
    <property type="protein sequence ID" value="GIH17690.1"/>
    <property type="molecule type" value="Genomic_DNA"/>
</dbReference>
<dbReference type="AlphaFoldDB" id="A0A8J3QXP9"/>
<sequence>MEPADVAKRIAGGLANVLAGIGAERREQGDRGPRMLLEVRAGRPDAQPLARRPAPVGFGRVEPFLDDRQTRPIADGGFACGGGEAR</sequence>
<organism evidence="1 2">
    <name type="scientific">Rugosimonospora africana</name>
    <dbReference type="NCBI Taxonomy" id="556532"/>
    <lineage>
        <taxon>Bacteria</taxon>
        <taxon>Bacillati</taxon>
        <taxon>Actinomycetota</taxon>
        <taxon>Actinomycetes</taxon>
        <taxon>Micromonosporales</taxon>
        <taxon>Micromonosporaceae</taxon>
        <taxon>Rugosimonospora</taxon>
    </lineage>
</organism>
<dbReference type="Proteomes" id="UP000642748">
    <property type="component" value="Unassembled WGS sequence"/>
</dbReference>
<gene>
    <name evidence="1" type="ORF">Raf01_58620</name>
</gene>
<evidence type="ECO:0000313" key="1">
    <source>
        <dbReference type="EMBL" id="GIH17690.1"/>
    </source>
</evidence>
<name>A0A8J3QXP9_9ACTN</name>
<accession>A0A8J3QXP9</accession>
<evidence type="ECO:0000313" key="2">
    <source>
        <dbReference type="Proteomes" id="UP000642748"/>
    </source>
</evidence>
<keyword evidence="2" id="KW-1185">Reference proteome</keyword>
<proteinExistence type="predicted"/>
<reference evidence="1" key="1">
    <citation type="submission" date="2021-01" db="EMBL/GenBank/DDBJ databases">
        <title>Whole genome shotgun sequence of Rugosimonospora africana NBRC 104875.</title>
        <authorList>
            <person name="Komaki H."/>
            <person name="Tamura T."/>
        </authorList>
    </citation>
    <scope>NUCLEOTIDE SEQUENCE</scope>
    <source>
        <strain evidence="1">NBRC 104875</strain>
    </source>
</reference>
<comment type="caution">
    <text evidence="1">The sequence shown here is derived from an EMBL/GenBank/DDBJ whole genome shotgun (WGS) entry which is preliminary data.</text>
</comment>